<keyword evidence="10" id="KW-0030">Aminoacyl-tRNA synthetase</keyword>
<evidence type="ECO:0000256" key="12">
    <source>
        <dbReference type="ARBA" id="ARBA00033352"/>
    </source>
</evidence>
<evidence type="ECO:0000256" key="5">
    <source>
        <dbReference type="ARBA" id="ARBA00022490"/>
    </source>
</evidence>
<comment type="similarity">
    <text evidence="3">Belongs to the class-II aminoacyl-tRNA synthetase family. Type-1 seryl-tRNA synthetase subfamily.</text>
</comment>
<feature type="domain" description="Aminoacyl-transfer RNA synthetases class-II family profile" evidence="19">
    <location>
        <begin position="227"/>
        <end position="483"/>
    </location>
</feature>
<feature type="region of interest" description="Disordered" evidence="17">
    <location>
        <begin position="428"/>
        <end position="450"/>
    </location>
</feature>
<evidence type="ECO:0000256" key="3">
    <source>
        <dbReference type="ARBA" id="ARBA00010728"/>
    </source>
</evidence>
<dbReference type="InterPro" id="IPR002317">
    <property type="entry name" value="Ser-tRNA-ligase_type_1"/>
</dbReference>
<dbReference type="PROSITE" id="PS50862">
    <property type="entry name" value="AA_TRNA_LIGASE_II"/>
    <property type="match status" value="1"/>
</dbReference>
<keyword evidence="8" id="KW-0067">ATP-binding</keyword>
<dbReference type="CDD" id="cd00770">
    <property type="entry name" value="SerRS_core"/>
    <property type="match status" value="1"/>
</dbReference>
<evidence type="ECO:0000256" key="18">
    <source>
        <dbReference type="SAM" id="SignalP"/>
    </source>
</evidence>
<evidence type="ECO:0000259" key="19">
    <source>
        <dbReference type="PROSITE" id="PS50862"/>
    </source>
</evidence>
<evidence type="ECO:0000256" key="6">
    <source>
        <dbReference type="ARBA" id="ARBA00022598"/>
    </source>
</evidence>
<dbReference type="PANTHER" id="PTHR43697">
    <property type="entry name" value="SERYL-TRNA SYNTHETASE"/>
    <property type="match status" value="1"/>
</dbReference>
<keyword evidence="7" id="KW-0547">Nucleotide-binding</keyword>
<comment type="catalytic activity">
    <reaction evidence="15">
        <text>tRNA(Ser) + L-serine + ATP = L-seryl-tRNA(Ser) + AMP + diphosphate + H(+)</text>
        <dbReference type="Rhea" id="RHEA:12292"/>
        <dbReference type="Rhea" id="RHEA-COMP:9669"/>
        <dbReference type="Rhea" id="RHEA-COMP:9703"/>
        <dbReference type="ChEBI" id="CHEBI:15378"/>
        <dbReference type="ChEBI" id="CHEBI:30616"/>
        <dbReference type="ChEBI" id="CHEBI:33019"/>
        <dbReference type="ChEBI" id="CHEBI:33384"/>
        <dbReference type="ChEBI" id="CHEBI:78442"/>
        <dbReference type="ChEBI" id="CHEBI:78533"/>
        <dbReference type="ChEBI" id="CHEBI:456215"/>
        <dbReference type="EC" id="6.1.1.11"/>
    </reaction>
</comment>
<evidence type="ECO:0000256" key="10">
    <source>
        <dbReference type="ARBA" id="ARBA00023146"/>
    </source>
</evidence>
<dbReference type="Gene3D" id="1.10.287.40">
    <property type="entry name" value="Serine-tRNA synthetase, tRNA binding domain"/>
    <property type="match status" value="1"/>
</dbReference>
<name>A0ABR1FGU9_AURAN</name>
<keyword evidence="16" id="KW-0175">Coiled coil</keyword>
<dbReference type="PRINTS" id="PR00981">
    <property type="entry name" value="TRNASYNTHSER"/>
</dbReference>
<evidence type="ECO:0000256" key="11">
    <source>
        <dbReference type="ARBA" id="ARBA00031113"/>
    </source>
</evidence>
<dbReference type="InterPro" id="IPR002314">
    <property type="entry name" value="aa-tRNA-synt_IIb"/>
</dbReference>
<feature type="coiled-coil region" evidence="16">
    <location>
        <begin position="128"/>
        <end position="155"/>
    </location>
</feature>
<evidence type="ECO:0000256" key="17">
    <source>
        <dbReference type="SAM" id="MobiDB-lite"/>
    </source>
</evidence>
<evidence type="ECO:0000256" key="2">
    <source>
        <dbReference type="ARBA" id="ARBA00005045"/>
    </source>
</evidence>
<dbReference type="Pfam" id="PF00587">
    <property type="entry name" value="tRNA-synt_2b"/>
    <property type="match status" value="1"/>
</dbReference>
<keyword evidence="18" id="KW-0732">Signal</keyword>
<keyword evidence="21" id="KW-1185">Reference proteome</keyword>
<dbReference type="InterPro" id="IPR015866">
    <property type="entry name" value="Ser-tRNA-synth_1_N"/>
</dbReference>
<protein>
    <recommendedName>
        <fullName evidence="13">Serine--tRNA ligase</fullName>
        <ecNumber evidence="4">6.1.1.11</ecNumber>
    </recommendedName>
    <alternativeName>
        <fullName evidence="11">Seryl-tRNA synthetase</fullName>
    </alternativeName>
    <alternativeName>
        <fullName evidence="12">Seryl-tRNA(Ser/Sec) synthetase</fullName>
    </alternativeName>
</protein>
<evidence type="ECO:0000256" key="16">
    <source>
        <dbReference type="SAM" id="Coils"/>
    </source>
</evidence>
<comment type="catalytic activity">
    <reaction evidence="14">
        <text>tRNA(Sec) + L-serine + ATP = L-seryl-tRNA(Sec) + AMP + diphosphate + H(+)</text>
        <dbReference type="Rhea" id="RHEA:42580"/>
        <dbReference type="Rhea" id="RHEA-COMP:9742"/>
        <dbReference type="Rhea" id="RHEA-COMP:10128"/>
        <dbReference type="ChEBI" id="CHEBI:15378"/>
        <dbReference type="ChEBI" id="CHEBI:30616"/>
        <dbReference type="ChEBI" id="CHEBI:33019"/>
        <dbReference type="ChEBI" id="CHEBI:33384"/>
        <dbReference type="ChEBI" id="CHEBI:78442"/>
        <dbReference type="ChEBI" id="CHEBI:78533"/>
        <dbReference type="ChEBI" id="CHEBI:456215"/>
        <dbReference type="EC" id="6.1.1.11"/>
    </reaction>
</comment>
<dbReference type="EC" id="6.1.1.11" evidence="4"/>
<gene>
    <name evidence="20" type="ORF">SO694_00079030</name>
</gene>
<accession>A0ABR1FGU9</accession>
<dbReference type="EMBL" id="JBBJCI010000427">
    <property type="protein sequence ID" value="KAK7230550.1"/>
    <property type="molecule type" value="Genomic_DNA"/>
</dbReference>
<comment type="pathway">
    <text evidence="2">Aminoacyl-tRNA biosynthesis; selenocysteinyl-tRNA(Sec) biosynthesis; L-seryl-tRNA(Sec) from L-serine and tRNA(Sec): step 1/1.</text>
</comment>
<evidence type="ECO:0000256" key="13">
    <source>
        <dbReference type="ARBA" id="ARBA00039158"/>
    </source>
</evidence>
<sequence length="502" mass="53400">MRVVTLAMLAASARAWSGLARRGRASTARFSAVADAVSTRPSAAGVSLELRTLKDHADTVKAHVRARQGSEETVDSVDRMVALTEQRAAAQRERDAALSTRKALSGDIGKAMKAGAAEADVAALKAEVAASADVAEGAEATMAALEEEANALFAALPNLLDDATPDGAGETENVVVAEWGTDSRKLGDEGDYLWHDDLAAGLGGFDAEAASKVSGARFAVLRGGVARLERALGAFFLDMHTDGGGYEEVSSPVIVARSALEGTGQLPKFEDDLFKLDNHKVRGEDAFLIPTAEVPLTNLVAGDILDESDLPIRVAALTHCFRAEAGSYGRDTRGLVRQHQFAKVELVKIVAPDDGVAEHEALVADAEKCLQLLDLPYRKVSLCAGDIGFSARRCYDLEVWLPGPQEYREISSCSLMGDYQARRMGLRFRPKPAKDENDGGKKKKGKPKPLFPYTMNGSGLAVGRALVAVLENHQNPDGSVTVPRALRPYMGGAESIIPPKAK</sequence>
<reference evidence="20 21" key="1">
    <citation type="submission" date="2024-03" db="EMBL/GenBank/DDBJ databases">
        <title>Aureococcus anophagefferens CCMP1851 and Kratosvirus quantuckense: Draft genome of a second virus-susceptible host strain in the model system.</title>
        <authorList>
            <person name="Chase E."/>
            <person name="Truchon A.R."/>
            <person name="Schepens W."/>
            <person name="Wilhelm S.W."/>
        </authorList>
    </citation>
    <scope>NUCLEOTIDE SEQUENCE [LARGE SCALE GENOMIC DNA]</scope>
    <source>
        <strain evidence="20 21">CCMP1851</strain>
    </source>
</reference>
<comment type="caution">
    <text evidence="20">The sequence shown here is derived from an EMBL/GenBank/DDBJ whole genome shotgun (WGS) entry which is preliminary data.</text>
</comment>
<evidence type="ECO:0000313" key="21">
    <source>
        <dbReference type="Proteomes" id="UP001363151"/>
    </source>
</evidence>
<keyword evidence="9" id="KW-0648">Protein biosynthesis</keyword>
<dbReference type="NCBIfam" id="TIGR00414">
    <property type="entry name" value="serS"/>
    <property type="match status" value="1"/>
</dbReference>
<evidence type="ECO:0000313" key="20">
    <source>
        <dbReference type="EMBL" id="KAK7230550.1"/>
    </source>
</evidence>
<organism evidence="20 21">
    <name type="scientific">Aureococcus anophagefferens</name>
    <name type="common">Harmful bloom alga</name>
    <dbReference type="NCBI Taxonomy" id="44056"/>
    <lineage>
        <taxon>Eukaryota</taxon>
        <taxon>Sar</taxon>
        <taxon>Stramenopiles</taxon>
        <taxon>Ochrophyta</taxon>
        <taxon>Pelagophyceae</taxon>
        <taxon>Pelagomonadales</taxon>
        <taxon>Pelagomonadaceae</taxon>
        <taxon>Aureococcus</taxon>
    </lineage>
</organism>
<evidence type="ECO:0000256" key="8">
    <source>
        <dbReference type="ARBA" id="ARBA00022840"/>
    </source>
</evidence>
<dbReference type="InterPro" id="IPR042103">
    <property type="entry name" value="SerRS_1_N_sf"/>
</dbReference>
<dbReference type="SUPFAM" id="SSF55681">
    <property type="entry name" value="Class II aaRS and biotin synthetases"/>
    <property type="match status" value="1"/>
</dbReference>
<keyword evidence="6" id="KW-0436">Ligase</keyword>
<dbReference type="Proteomes" id="UP001363151">
    <property type="component" value="Unassembled WGS sequence"/>
</dbReference>
<evidence type="ECO:0000256" key="7">
    <source>
        <dbReference type="ARBA" id="ARBA00022741"/>
    </source>
</evidence>
<dbReference type="InterPro" id="IPR033729">
    <property type="entry name" value="SerRS_core"/>
</dbReference>
<dbReference type="InterPro" id="IPR045864">
    <property type="entry name" value="aa-tRNA-synth_II/BPL/LPL"/>
</dbReference>
<evidence type="ECO:0000256" key="4">
    <source>
        <dbReference type="ARBA" id="ARBA00012840"/>
    </source>
</evidence>
<feature type="signal peptide" evidence="18">
    <location>
        <begin position="1"/>
        <end position="15"/>
    </location>
</feature>
<comment type="subcellular location">
    <subcellularLocation>
        <location evidence="1">Cytoplasm</location>
    </subcellularLocation>
</comment>
<evidence type="ECO:0000256" key="14">
    <source>
        <dbReference type="ARBA" id="ARBA00047929"/>
    </source>
</evidence>
<evidence type="ECO:0000256" key="15">
    <source>
        <dbReference type="ARBA" id="ARBA00048823"/>
    </source>
</evidence>
<proteinExistence type="inferred from homology"/>
<evidence type="ECO:0000256" key="9">
    <source>
        <dbReference type="ARBA" id="ARBA00022917"/>
    </source>
</evidence>
<evidence type="ECO:0000256" key="1">
    <source>
        <dbReference type="ARBA" id="ARBA00004496"/>
    </source>
</evidence>
<dbReference type="Pfam" id="PF02403">
    <property type="entry name" value="Seryl_tRNA_N"/>
    <property type="match status" value="1"/>
</dbReference>
<keyword evidence="5" id="KW-0963">Cytoplasm</keyword>
<dbReference type="SUPFAM" id="SSF46589">
    <property type="entry name" value="tRNA-binding arm"/>
    <property type="match status" value="1"/>
</dbReference>
<dbReference type="Gene3D" id="3.30.930.10">
    <property type="entry name" value="Bira Bifunctional Protein, Domain 2"/>
    <property type="match status" value="1"/>
</dbReference>
<dbReference type="InterPro" id="IPR010978">
    <property type="entry name" value="tRNA-bd_arm"/>
</dbReference>
<feature type="chain" id="PRO_5045758379" description="Serine--tRNA ligase" evidence="18">
    <location>
        <begin position="16"/>
        <end position="502"/>
    </location>
</feature>
<dbReference type="PANTHER" id="PTHR43697:SF1">
    <property type="entry name" value="SERINE--TRNA LIGASE"/>
    <property type="match status" value="1"/>
</dbReference>
<dbReference type="InterPro" id="IPR006195">
    <property type="entry name" value="aa-tRNA-synth_II"/>
</dbReference>
<dbReference type="PIRSF" id="PIRSF001529">
    <property type="entry name" value="Ser-tRNA-synth_IIa"/>
    <property type="match status" value="1"/>
</dbReference>